<feature type="domain" description="Alpha-2-macroglobulin" evidence="8">
    <location>
        <begin position="268"/>
        <end position="353"/>
    </location>
</feature>
<dbReference type="InterPro" id="IPR036595">
    <property type="entry name" value="A-macroglobulin_rcpt-bd_sf"/>
</dbReference>
<gene>
    <name evidence="10" type="primary">CD109</name>
</gene>
<evidence type="ECO:0000256" key="3">
    <source>
        <dbReference type="ARBA" id="ARBA00022729"/>
    </source>
</evidence>
<dbReference type="Gene3D" id="1.50.10.20">
    <property type="match status" value="1"/>
</dbReference>
<reference evidence="10 11" key="1">
    <citation type="submission" date="2020-10" db="EMBL/GenBank/DDBJ databases">
        <title>Pygocentrus nattereri (red-bellied piranha) genome, fPygNat1, primary haplotype.</title>
        <authorList>
            <person name="Myers G."/>
            <person name="Meyer A."/>
            <person name="Karagic N."/>
            <person name="Pippel M."/>
            <person name="Winkler S."/>
            <person name="Tracey A."/>
            <person name="Wood J."/>
            <person name="Formenti G."/>
            <person name="Howe K."/>
            <person name="Fedrigo O."/>
            <person name="Jarvis E.D."/>
        </authorList>
    </citation>
    <scope>NUCLEOTIDE SEQUENCE [LARGE SCALE GENOMIC DNA]</scope>
</reference>
<dbReference type="InterPro" id="IPR001599">
    <property type="entry name" value="Macroglobln_a2"/>
</dbReference>
<reference evidence="10" key="3">
    <citation type="submission" date="2025-09" db="UniProtKB">
        <authorList>
            <consortium name="Ensembl"/>
        </authorList>
    </citation>
    <scope>IDENTIFICATION</scope>
</reference>
<evidence type="ECO:0000256" key="1">
    <source>
        <dbReference type="ARBA" id="ARBA00010952"/>
    </source>
</evidence>
<feature type="domain" description="Alpha-macroglobulin receptor-binding" evidence="9">
    <location>
        <begin position="867"/>
        <end position="951"/>
    </location>
</feature>
<dbReference type="PANTHER" id="PTHR11412">
    <property type="entry name" value="MACROGLOBULIN / COMPLEMENT"/>
    <property type="match status" value="1"/>
</dbReference>
<dbReference type="InterPro" id="IPR009048">
    <property type="entry name" value="A-macroglobulin_rcpt-bd"/>
</dbReference>
<evidence type="ECO:0000313" key="11">
    <source>
        <dbReference type="Proteomes" id="UP001501920"/>
    </source>
</evidence>
<dbReference type="InterPro" id="IPR008930">
    <property type="entry name" value="Terpenoid_cyclase/PrenylTrfase"/>
</dbReference>
<dbReference type="SMART" id="SM01361">
    <property type="entry name" value="A2M_recep"/>
    <property type="match status" value="1"/>
</dbReference>
<dbReference type="SUPFAM" id="SSF49410">
    <property type="entry name" value="Alpha-macroglobulin receptor domain"/>
    <property type="match status" value="1"/>
</dbReference>
<dbReference type="Gene3D" id="2.60.40.1930">
    <property type="match status" value="1"/>
</dbReference>
<reference evidence="10" key="2">
    <citation type="submission" date="2025-08" db="UniProtKB">
        <authorList>
            <consortium name="Ensembl"/>
        </authorList>
    </citation>
    <scope>IDENTIFICATION</scope>
</reference>
<dbReference type="FunFam" id="2.60.40.1930:FF:000001">
    <property type="entry name" value="CD109 isoform 3"/>
    <property type="match status" value="1"/>
</dbReference>
<comment type="similarity">
    <text evidence="1">Belongs to the protease inhibitor I39 (alpha-2-macroglobulin) family.</text>
</comment>
<dbReference type="Gene3D" id="2.60.120.1540">
    <property type="match status" value="1"/>
</dbReference>
<dbReference type="PANTHER" id="PTHR11412:SF136">
    <property type="entry name" value="CD109 ANTIGEN"/>
    <property type="match status" value="1"/>
</dbReference>
<keyword evidence="3" id="KW-0732">Signal</keyword>
<dbReference type="AlphaFoldDB" id="A0AAR2KVW9"/>
<evidence type="ECO:0000259" key="8">
    <source>
        <dbReference type="SMART" id="SM01360"/>
    </source>
</evidence>
<keyword evidence="6" id="KW-1015">Disulfide bond</keyword>
<keyword evidence="2" id="KW-0646">Protease inhibitor</keyword>
<name>A0AAR2KVW9_PYGNA</name>
<evidence type="ECO:0000256" key="6">
    <source>
        <dbReference type="ARBA" id="ARBA00023157"/>
    </source>
</evidence>
<evidence type="ECO:0008006" key="12">
    <source>
        <dbReference type="Google" id="ProtNLM"/>
    </source>
</evidence>
<keyword evidence="5" id="KW-0882">Thioester bond</keyword>
<dbReference type="SUPFAM" id="SSF48239">
    <property type="entry name" value="Terpenoid cyclases/Protein prenyltransferases"/>
    <property type="match status" value="1"/>
</dbReference>
<evidence type="ECO:0000256" key="2">
    <source>
        <dbReference type="ARBA" id="ARBA00022690"/>
    </source>
</evidence>
<dbReference type="GO" id="GO:0005615">
    <property type="term" value="C:extracellular space"/>
    <property type="evidence" value="ECO:0007669"/>
    <property type="project" value="InterPro"/>
</dbReference>
<organism evidence="10 11">
    <name type="scientific">Pygocentrus nattereri</name>
    <name type="common">Red-bellied piranha</name>
    <dbReference type="NCBI Taxonomy" id="42514"/>
    <lineage>
        <taxon>Eukaryota</taxon>
        <taxon>Metazoa</taxon>
        <taxon>Chordata</taxon>
        <taxon>Craniata</taxon>
        <taxon>Vertebrata</taxon>
        <taxon>Euteleostomi</taxon>
        <taxon>Actinopterygii</taxon>
        <taxon>Neopterygii</taxon>
        <taxon>Teleostei</taxon>
        <taxon>Ostariophysi</taxon>
        <taxon>Characiformes</taxon>
        <taxon>Characoidei</taxon>
        <taxon>Pygocentrus</taxon>
    </lineage>
</organism>
<evidence type="ECO:0000313" key="10">
    <source>
        <dbReference type="Ensembl" id="ENSPNAP00000066629.1"/>
    </source>
</evidence>
<dbReference type="Gene3D" id="2.20.130.20">
    <property type="match status" value="1"/>
</dbReference>
<dbReference type="GO" id="GO:0004867">
    <property type="term" value="F:serine-type endopeptidase inhibitor activity"/>
    <property type="evidence" value="ECO:0007669"/>
    <property type="project" value="UniProtKB-KW"/>
</dbReference>
<dbReference type="CDD" id="cd02897">
    <property type="entry name" value="A2M_2"/>
    <property type="match status" value="1"/>
</dbReference>
<dbReference type="SMART" id="SM01360">
    <property type="entry name" value="A2M"/>
    <property type="match status" value="1"/>
</dbReference>
<dbReference type="InterPro" id="IPR013783">
    <property type="entry name" value="Ig-like_fold"/>
</dbReference>
<keyword evidence="4" id="KW-0722">Serine protease inhibitor</keyword>
<evidence type="ECO:0000259" key="9">
    <source>
        <dbReference type="SMART" id="SM01361"/>
    </source>
</evidence>
<sequence>PGCILPSARRLIEPENPFWCSLPLFFNSVVFFLSFSLQIPENELSYWFPYELHVRGYVRGTLVFSNSTILHYSPKSMSILLQTDKPNYKPGQAVKIRAVLLTFDGKPYDTQIDIVIMDPRQNRVHQWLSVSTVLGTASREFQLSENPPLGKWEIMASVNVSPLHLTEHQFLLAIASFRCFDLSCSAGIWSKFVVFFGTHRAEPAEAAFLTVSVSEPGSLVGILVVDKGSLDSERTNDITERKVNTIHPKPLMMCDTDLDDMNIANLCSLNYSQSTTTVLPLTVPDTMTSWVATAFVISENLGMGISAPVELEVFKDFFLSLNLPAYIIRGELLLLEVSLFNYMDWDLEVLVMVQESSMFEFVSPSGGNSSMDSMIRVSVWSQNGTTVLFPIRVTELGQVPIIVKAISLYASDSVYQTILVKPEGIEQSFSQTLFLEFPLNKMTLSREMEFNFPVNVVPGSQRAMVTAVGDLLGPSINGLDALIQMPYGCGEQNMINFAPNVYILQYLSITGRVNEEIRSKALTYMTQGYERELSYQRIDGSFSAFGDSDSSGSTWLSAFVLRCFLQARAFMYIDEAVLMRTAFWLRAQQGPNGAFQEPGRVIHTELQGGLDGSVSLTAYVLMALLEDVEYNVWDLSIGLRDGEAEGISSNYSLCLVTYALSLAKSPHAITALNELMNRAQIHDDVPTWSSRDSSLSDSWQPRSTDIEMAAYTLLSFYKQGTVEHGFSLLKWLSQQRNHLGGYGSTQDTVIALQALSAYATLSSVEQIDLTITVTDPRDEVATFTINQSNYLLYQCQEIEAEEELHIRVSAVGKGFAVFQLTTFYNIEAKGLSRRRRDDHTHEAFDLDIYTTNVLNYISQCHNELNQTGMAILDVGLLTGFSLAQNGILINSLVRKVETSPGKVILYLDSVTKIEECIEVPTTMEFKVTRVQDAVVAIYDYYEPRRKTVRTYTSEARQDLSVCQICGNDCSQCENNEVTVFDSVLSSHQGNYLVQCLAFVLLITLALCF</sequence>
<proteinExistence type="inferred from homology"/>
<dbReference type="Pfam" id="PF07678">
    <property type="entry name" value="TED_complement"/>
    <property type="match status" value="1"/>
</dbReference>
<evidence type="ECO:0000256" key="7">
    <source>
        <dbReference type="ARBA" id="ARBA00023180"/>
    </source>
</evidence>
<dbReference type="Ensembl" id="ENSPNAT00000050838.1">
    <property type="protein sequence ID" value="ENSPNAP00000066629.1"/>
    <property type="gene ID" value="ENSPNAG00000001527.2"/>
</dbReference>
<dbReference type="Proteomes" id="UP001501920">
    <property type="component" value="Chromosome 4"/>
</dbReference>
<evidence type="ECO:0000256" key="4">
    <source>
        <dbReference type="ARBA" id="ARBA00022900"/>
    </source>
</evidence>
<dbReference type="FunFam" id="1.50.10.20:FF:000001">
    <property type="entry name" value="CD109 isoform 1"/>
    <property type="match status" value="1"/>
</dbReference>
<keyword evidence="11" id="KW-1185">Reference proteome</keyword>
<dbReference type="Gene3D" id="2.60.40.10">
    <property type="entry name" value="Immunoglobulins"/>
    <property type="match status" value="1"/>
</dbReference>
<dbReference type="Pfam" id="PF07677">
    <property type="entry name" value="A2M_recep"/>
    <property type="match status" value="1"/>
</dbReference>
<dbReference type="InterPro" id="IPR011626">
    <property type="entry name" value="Alpha-macroglobulin_TED"/>
</dbReference>
<dbReference type="InterPro" id="IPR047565">
    <property type="entry name" value="Alpha-macroglob_thiol-ester_cl"/>
</dbReference>
<dbReference type="GeneTree" id="ENSGT00940000155926"/>
<dbReference type="Pfam" id="PF00207">
    <property type="entry name" value="A2M"/>
    <property type="match status" value="1"/>
</dbReference>
<dbReference type="SMART" id="SM01419">
    <property type="entry name" value="Thiol-ester_cl"/>
    <property type="match status" value="1"/>
</dbReference>
<dbReference type="Pfam" id="PF01835">
    <property type="entry name" value="MG2"/>
    <property type="match status" value="1"/>
</dbReference>
<protein>
    <recommendedName>
        <fullName evidence="12">CD109 molecule</fullName>
    </recommendedName>
</protein>
<dbReference type="InterPro" id="IPR050473">
    <property type="entry name" value="A2M/Complement_sys"/>
</dbReference>
<dbReference type="InterPro" id="IPR002890">
    <property type="entry name" value="MG2"/>
</dbReference>
<evidence type="ECO:0000256" key="5">
    <source>
        <dbReference type="ARBA" id="ARBA00022966"/>
    </source>
</evidence>
<dbReference type="Gene3D" id="2.60.40.690">
    <property type="entry name" value="Alpha-macroglobulin, receptor-binding domain"/>
    <property type="match status" value="1"/>
</dbReference>
<accession>A0AAR2KVW9</accession>
<keyword evidence="7" id="KW-0325">Glycoprotein</keyword>
<dbReference type="PROSITE" id="PS00477">
    <property type="entry name" value="ALPHA_2_MACROGLOBULIN"/>
    <property type="match status" value="1"/>
</dbReference>
<dbReference type="InterPro" id="IPR019742">
    <property type="entry name" value="MacrogloblnA2_CS"/>
</dbReference>
<dbReference type="InterPro" id="IPR041813">
    <property type="entry name" value="A2M_TED"/>
</dbReference>